<evidence type="ECO:0000313" key="1">
    <source>
        <dbReference type="EMBL" id="MBF6223662.1"/>
    </source>
</evidence>
<dbReference type="RefSeq" id="WP_195031085.1">
    <property type="nucleotide sequence ID" value="NZ_JADLRE010000001.1"/>
</dbReference>
<accession>A0ABS0BZU4</accession>
<proteinExistence type="predicted"/>
<reference evidence="1 2" key="1">
    <citation type="submission" date="2020-10" db="EMBL/GenBank/DDBJ databases">
        <title>Identification of Nocardia species via Next-generation sequencing and recognition of intraspecies genetic diversity.</title>
        <authorList>
            <person name="Li P."/>
            <person name="Li P."/>
            <person name="Lu B."/>
        </authorList>
    </citation>
    <scope>NUCLEOTIDE SEQUENCE [LARGE SCALE GENOMIC DNA]</scope>
    <source>
        <strain evidence="1 2">N-11</strain>
    </source>
</reference>
<protein>
    <submittedName>
        <fullName evidence="1">Uncharacterized protein</fullName>
    </submittedName>
</protein>
<gene>
    <name evidence="1" type="ORF">IU470_00770</name>
</gene>
<name>A0ABS0BZU4_9NOCA</name>
<keyword evidence="2" id="KW-1185">Reference proteome</keyword>
<organism evidence="1 2">
    <name type="scientific">Nocardia abscessus</name>
    <dbReference type="NCBI Taxonomy" id="120957"/>
    <lineage>
        <taxon>Bacteria</taxon>
        <taxon>Bacillati</taxon>
        <taxon>Actinomycetota</taxon>
        <taxon>Actinomycetes</taxon>
        <taxon>Mycobacteriales</taxon>
        <taxon>Nocardiaceae</taxon>
        <taxon>Nocardia</taxon>
    </lineage>
</organism>
<comment type="caution">
    <text evidence="1">The sequence shown here is derived from an EMBL/GenBank/DDBJ whole genome shotgun (WGS) entry which is preliminary data.</text>
</comment>
<sequence>MTGCDLCLYRSVTPGLPGPGVSFEQQMLAGIERREDSDGSDHRMLRRTLRATAAVSLSEVEWTRRMRATGSVLQPRVSVVDGYVAGYIVQWRDRRSARLGPAITDLEVGAGLSLPDLRDGWEPDAHAVADAQTEWKHPRSVAPSARETVVSGDTEFWAHALADVRSFNETLARVPSTDRAAWRWAASRVSGVLAIWSWRVEPDARGPFADAAHEVGMSALAAGSRIRPPSFGSHVPDLGQAAFVLAQLCREVHDPSTESNLVGALITSIAAIIKAHRERGEMARASSIYATAVGPLKWIEHDIRTTVPTSVIGCQLRLGRVSPSPPG</sequence>
<dbReference type="Proteomes" id="UP000807309">
    <property type="component" value="Unassembled WGS sequence"/>
</dbReference>
<dbReference type="EMBL" id="JADLRE010000001">
    <property type="protein sequence ID" value="MBF6223662.1"/>
    <property type="molecule type" value="Genomic_DNA"/>
</dbReference>
<evidence type="ECO:0000313" key="2">
    <source>
        <dbReference type="Proteomes" id="UP000807309"/>
    </source>
</evidence>